<keyword evidence="7" id="KW-0732">Signal</keyword>
<proteinExistence type="predicted"/>
<accession>A0A1M7TPQ5</accession>
<feature type="chain" id="PRO_5012048568" description="2-oxo-4-hydroxy-4-carboxy-5-ureidoimidazoline decarboxylase" evidence="7">
    <location>
        <begin position="28"/>
        <end position="198"/>
    </location>
</feature>
<evidence type="ECO:0000259" key="8">
    <source>
        <dbReference type="Pfam" id="PF09349"/>
    </source>
</evidence>
<evidence type="ECO:0000256" key="2">
    <source>
        <dbReference type="ARBA" id="ARBA00004754"/>
    </source>
</evidence>
<dbReference type="Pfam" id="PF09349">
    <property type="entry name" value="OHCU_decarbox"/>
    <property type="match status" value="1"/>
</dbReference>
<dbReference type="AlphaFoldDB" id="A0A1M7TPQ5"/>
<evidence type="ECO:0000256" key="6">
    <source>
        <dbReference type="ARBA" id="ARBA00023239"/>
    </source>
</evidence>
<dbReference type="InterPro" id="IPR017580">
    <property type="entry name" value="OHCU_decarboxylase-1"/>
</dbReference>
<evidence type="ECO:0000256" key="3">
    <source>
        <dbReference type="ARBA" id="ARBA00012257"/>
    </source>
</evidence>
<dbReference type="GO" id="GO:0006144">
    <property type="term" value="P:purine nucleobase metabolic process"/>
    <property type="evidence" value="ECO:0007669"/>
    <property type="project" value="UniProtKB-KW"/>
</dbReference>
<dbReference type="UniPathway" id="UPA00394">
    <property type="reaction ID" value="UER00652"/>
</dbReference>
<keyword evidence="4" id="KW-0659">Purine metabolism</keyword>
<evidence type="ECO:0000256" key="7">
    <source>
        <dbReference type="SAM" id="SignalP"/>
    </source>
</evidence>
<sequence>MMGLSRLLASVVFALLLGPALTESAVAGPVDMAPINAMDRAAFVVKFGSIFEKSPWVAEKAWEKRPFANLDDLHAAMVTEAKTAPAAQQLALLQAHPDLAGKEAQAGTMTASSVAEQASAGLNTLSAPEFAELTSLNAAYRAKFGFPFIIAVRMYTKEGIFFEFKRRLQNDTQAEFANDLQNVYIITRLRLNKLLDAG</sequence>
<evidence type="ECO:0000256" key="5">
    <source>
        <dbReference type="ARBA" id="ARBA00022793"/>
    </source>
</evidence>
<gene>
    <name evidence="9" type="ORF">SAMN05444170_2306</name>
</gene>
<dbReference type="GO" id="GO:0000255">
    <property type="term" value="P:allantoin metabolic process"/>
    <property type="evidence" value="ECO:0007669"/>
    <property type="project" value="InterPro"/>
</dbReference>
<dbReference type="Gene3D" id="1.10.3330.10">
    <property type="entry name" value="Oxo-4-hydroxy-4-carboxy-5-ureidoimidazoline decarboxylase"/>
    <property type="match status" value="1"/>
</dbReference>
<evidence type="ECO:0000256" key="1">
    <source>
        <dbReference type="ARBA" id="ARBA00001163"/>
    </source>
</evidence>
<evidence type="ECO:0000256" key="4">
    <source>
        <dbReference type="ARBA" id="ARBA00022631"/>
    </source>
</evidence>
<dbReference type="InterPro" id="IPR036778">
    <property type="entry name" value="OHCU_decarboxylase_sf"/>
</dbReference>
<name>A0A1M7TPQ5_9BRAD</name>
<dbReference type="SUPFAM" id="SSF158694">
    <property type="entry name" value="UraD-Like"/>
    <property type="match status" value="1"/>
</dbReference>
<organism evidence="9 10">
    <name type="scientific">Bradyrhizobium erythrophlei</name>
    <dbReference type="NCBI Taxonomy" id="1437360"/>
    <lineage>
        <taxon>Bacteria</taxon>
        <taxon>Pseudomonadati</taxon>
        <taxon>Pseudomonadota</taxon>
        <taxon>Alphaproteobacteria</taxon>
        <taxon>Hyphomicrobiales</taxon>
        <taxon>Nitrobacteraceae</taxon>
        <taxon>Bradyrhizobium</taxon>
    </lineage>
</organism>
<dbReference type="EC" id="4.1.1.97" evidence="3"/>
<dbReference type="EMBL" id="LT670849">
    <property type="protein sequence ID" value="SHN72638.1"/>
    <property type="molecule type" value="Genomic_DNA"/>
</dbReference>
<dbReference type="NCBIfam" id="TIGR03164">
    <property type="entry name" value="UHCUDC"/>
    <property type="match status" value="1"/>
</dbReference>
<keyword evidence="10" id="KW-1185">Reference proteome</keyword>
<dbReference type="PANTHER" id="PTHR43466">
    <property type="entry name" value="2-OXO-4-HYDROXY-4-CARBOXY-5-UREIDOIMIDAZOLINE DECARBOXYLASE-RELATED"/>
    <property type="match status" value="1"/>
</dbReference>
<comment type="pathway">
    <text evidence="2">Purine metabolism; urate degradation; (S)-allantoin from urate: step 3/3.</text>
</comment>
<dbReference type="Proteomes" id="UP000184096">
    <property type="component" value="Chromosome I"/>
</dbReference>
<evidence type="ECO:0000313" key="10">
    <source>
        <dbReference type="Proteomes" id="UP000184096"/>
    </source>
</evidence>
<dbReference type="RefSeq" id="WP_197685923.1">
    <property type="nucleotide sequence ID" value="NZ_LT670849.1"/>
</dbReference>
<keyword evidence="5" id="KW-0210">Decarboxylase</keyword>
<dbReference type="InterPro" id="IPR018020">
    <property type="entry name" value="OHCU_decarboxylase"/>
</dbReference>
<feature type="domain" description="Oxo-4-hydroxy-4-carboxy-5-ureidoimidazoline decarboxylase" evidence="8">
    <location>
        <begin position="36"/>
        <end position="192"/>
    </location>
</feature>
<protein>
    <recommendedName>
        <fullName evidence="3">2-oxo-4-hydroxy-4-carboxy-5-ureidoimidazoline decarboxylase</fullName>
        <ecNumber evidence="3">4.1.1.97</ecNumber>
    </recommendedName>
</protein>
<dbReference type="PANTHER" id="PTHR43466:SF1">
    <property type="entry name" value="2-OXO-4-HYDROXY-4-CARBOXY-5-UREIDOIMIDAZOLINE DECARBOXYLASE-RELATED"/>
    <property type="match status" value="1"/>
</dbReference>
<keyword evidence="6" id="KW-0456">Lyase</keyword>
<feature type="signal peptide" evidence="7">
    <location>
        <begin position="1"/>
        <end position="27"/>
    </location>
</feature>
<comment type="catalytic activity">
    <reaction evidence="1">
        <text>5-hydroxy-2-oxo-4-ureido-2,5-dihydro-1H-imidazole-5-carboxylate + H(+) = (S)-allantoin + CO2</text>
        <dbReference type="Rhea" id="RHEA:26301"/>
        <dbReference type="ChEBI" id="CHEBI:15378"/>
        <dbReference type="ChEBI" id="CHEBI:15678"/>
        <dbReference type="ChEBI" id="CHEBI:16526"/>
        <dbReference type="ChEBI" id="CHEBI:58639"/>
        <dbReference type="EC" id="4.1.1.97"/>
    </reaction>
</comment>
<reference evidence="10" key="1">
    <citation type="submission" date="2016-11" db="EMBL/GenBank/DDBJ databases">
        <authorList>
            <person name="Varghese N."/>
            <person name="Submissions S."/>
        </authorList>
    </citation>
    <scope>NUCLEOTIDE SEQUENCE [LARGE SCALE GENOMIC DNA]</scope>
    <source>
        <strain evidence="10">GAS401</strain>
    </source>
</reference>
<dbReference type="GO" id="GO:0051997">
    <property type="term" value="F:2-oxo-4-hydroxy-4-carboxy-5-ureidoimidazoline decarboxylase activity"/>
    <property type="evidence" value="ECO:0007669"/>
    <property type="project" value="UniProtKB-EC"/>
</dbReference>
<dbReference type="GO" id="GO:0019628">
    <property type="term" value="P:urate catabolic process"/>
    <property type="evidence" value="ECO:0007669"/>
    <property type="project" value="UniProtKB-UniPathway"/>
</dbReference>
<evidence type="ECO:0000313" key="9">
    <source>
        <dbReference type="EMBL" id="SHN72638.1"/>
    </source>
</evidence>